<reference evidence="1 2" key="1">
    <citation type="journal article" date="2013" name="PLoS Genet.">
        <title>The genome and development-dependent transcriptomes of Pyronema confluens: a window into fungal evolution.</title>
        <authorList>
            <person name="Traeger S."/>
            <person name="Altegoer F."/>
            <person name="Freitag M."/>
            <person name="Gabaldon T."/>
            <person name="Kempken F."/>
            <person name="Kumar A."/>
            <person name="Marcet-Houben M."/>
            <person name="Poggeler S."/>
            <person name="Stajich J.E."/>
            <person name="Nowrousian M."/>
        </authorList>
    </citation>
    <scope>NUCLEOTIDE SEQUENCE [LARGE SCALE GENOMIC DNA]</scope>
    <source>
        <strain evidence="2">CBS 100304</strain>
        <tissue evidence="1">Vegetative mycelium</tissue>
    </source>
</reference>
<evidence type="ECO:0000313" key="2">
    <source>
        <dbReference type="Proteomes" id="UP000018144"/>
    </source>
</evidence>
<dbReference type="AlphaFoldDB" id="U4LRZ7"/>
<name>U4LRZ7_PYROM</name>
<accession>U4LRZ7</accession>
<proteinExistence type="predicted"/>
<keyword evidence="2" id="KW-1185">Reference proteome</keyword>
<gene>
    <name evidence="1" type="ORF">PCON_08097</name>
</gene>
<evidence type="ECO:0000313" key="1">
    <source>
        <dbReference type="EMBL" id="CCX30071.1"/>
    </source>
</evidence>
<dbReference type="EMBL" id="HF935418">
    <property type="protein sequence ID" value="CCX30071.1"/>
    <property type="molecule type" value="Genomic_DNA"/>
</dbReference>
<organism evidence="1 2">
    <name type="scientific">Pyronema omphalodes (strain CBS 100304)</name>
    <name type="common">Pyronema confluens</name>
    <dbReference type="NCBI Taxonomy" id="1076935"/>
    <lineage>
        <taxon>Eukaryota</taxon>
        <taxon>Fungi</taxon>
        <taxon>Dikarya</taxon>
        <taxon>Ascomycota</taxon>
        <taxon>Pezizomycotina</taxon>
        <taxon>Pezizomycetes</taxon>
        <taxon>Pezizales</taxon>
        <taxon>Pyronemataceae</taxon>
        <taxon>Pyronema</taxon>
    </lineage>
</organism>
<protein>
    <submittedName>
        <fullName evidence="1">Uncharacterized protein</fullName>
    </submittedName>
</protein>
<sequence>MFRLKKMQMHENCHAWYVSNDMEQTLAGIVVLVIDLPFKSNEGVC</sequence>
<dbReference type="Proteomes" id="UP000018144">
    <property type="component" value="Unassembled WGS sequence"/>
</dbReference>